<feature type="domain" description="SUI1" evidence="4">
    <location>
        <begin position="111"/>
        <end position="178"/>
    </location>
</feature>
<dbReference type="FunFam" id="3.30.780.10:FF:000004">
    <property type="entry name" value="density-regulated protein-like"/>
    <property type="match status" value="1"/>
</dbReference>
<dbReference type="AlphaFoldDB" id="A0A1B6MG98"/>
<dbReference type="GO" id="GO:0003743">
    <property type="term" value="F:translation initiation factor activity"/>
    <property type="evidence" value="ECO:0007669"/>
    <property type="project" value="InterPro"/>
</dbReference>
<sequence>VVLSGFADLHLRCIMTENVRSLPVGPQADHSYPIQVHYCGNCSLPIEYCEYHPDYDKCKQWLEQNLPDEFDKFVKLSGGGDDDGGEEKKRQKRGGKGMVKAKKKEDGPKQVCVSRAPRGKKKSVTVVTGLSTFGIDLKVASKFFGTKFACGSSVTGDDEIVIQGDVKDDLFDIIPEKWSEIDEDFIEDLGDLKR</sequence>
<dbReference type="GO" id="GO:0002188">
    <property type="term" value="P:translation reinitiation"/>
    <property type="evidence" value="ECO:0007669"/>
    <property type="project" value="TreeGrafter"/>
</dbReference>
<dbReference type="GO" id="GO:0001731">
    <property type="term" value="P:formation of translation preinitiation complex"/>
    <property type="evidence" value="ECO:0007669"/>
    <property type="project" value="TreeGrafter"/>
</dbReference>
<comment type="similarity">
    <text evidence="1 2">Belongs to the DENR family.</text>
</comment>
<reference evidence="5" key="1">
    <citation type="submission" date="2015-11" db="EMBL/GenBank/DDBJ databases">
        <title>De novo transcriptome assembly of four potential Pierce s Disease insect vectors from Arizona vineyards.</title>
        <authorList>
            <person name="Tassone E.E."/>
        </authorList>
    </citation>
    <scope>NUCLEOTIDE SEQUENCE</scope>
</reference>
<dbReference type="PANTHER" id="PTHR12789:SF0">
    <property type="entry name" value="DENSITY-REGULATED PROTEIN"/>
    <property type="match status" value="1"/>
</dbReference>
<evidence type="ECO:0000256" key="1">
    <source>
        <dbReference type="ARBA" id="ARBA00007514"/>
    </source>
</evidence>
<dbReference type="PANTHER" id="PTHR12789">
    <property type="entry name" value="DENSITY-REGULATED PROTEIN HOMOLOG"/>
    <property type="match status" value="1"/>
</dbReference>
<dbReference type="PROSITE" id="PS50296">
    <property type="entry name" value="SUI1"/>
    <property type="match status" value="1"/>
</dbReference>
<evidence type="ECO:0000256" key="3">
    <source>
        <dbReference type="SAM" id="MobiDB-lite"/>
    </source>
</evidence>
<dbReference type="NCBIfam" id="TIGR01159">
    <property type="entry name" value="DRP1"/>
    <property type="match status" value="1"/>
</dbReference>
<proteinExistence type="inferred from homology"/>
<feature type="compositionally biased region" description="Basic residues" evidence="3">
    <location>
        <begin position="90"/>
        <end position="102"/>
    </location>
</feature>
<name>A0A1B6MG98_9HEMI</name>
<dbReference type="Gene3D" id="3.30.780.10">
    <property type="entry name" value="SUI1-like domain"/>
    <property type="match status" value="1"/>
</dbReference>
<protein>
    <recommendedName>
        <fullName evidence="2">Density-regulated protein</fullName>
    </recommendedName>
</protein>
<evidence type="ECO:0000256" key="2">
    <source>
        <dbReference type="RuleBase" id="RU361273"/>
    </source>
</evidence>
<feature type="region of interest" description="Disordered" evidence="3">
    <location>
        <begin position="76"/>
        <end position="116"/>
    </location>
</feature>
<dbReference type="InterPro" id="IPR046447">
    <property type="entry name" value="DENR_C"/>
</dbReference>
<accession>A0A1B6MG98</accession>
<dbReference type="CDD" id="cd11607">
    <property type="entry name" value="DENR_C"/>
    <property type="match status" value="1"/>
</dbReference>
<dbReference type="InterPro" id="IPR050318">
    <property type="entry name" value="DENR/SUI1_TIF"/>
</dbReference>
<dbReference type="GO" id="GO:0003729">
    <property type="term" value="F:mRNA binding"/>
    <property type="evidence" value="ECO:0007669"/>
    <property type="project" value="TreeGrafter"/>
</dbReference>
<dbReference type="EMBL" id="GEBQ01005052">
    <property type="protein sequence ID" value="JAT34925.1"/>
    <property type="molecule type" value="Transcribed_RNA"/>
</dbReference>
<dbReference type="Pfam" id="PF01253">
    <property type="entry name" value="SUI1"/>
    <property type="match status" value="1"/>
</dbReference>
<dbReference type="InterPro" id="IPR005873">
    <property type="entry name" value="DENR_eukaryotes"/>
</dbReference>
<gene>
    <name evidence="5" type="ORF">g.5963</name>
</gene>
<dbReference type="SUPFAM" id="SSF55159">
    <property type="entry name" value="eIF1-like"/>
    <property type="match status" value="1"/>
</dbReference>
<feature type="non-terminal residue" evidence="5">
    <location>
        <position position="1"/>
    </location>
</feature>
<dbReference type="InterPro" id="IPR048517">
    <property type="entry name" value="DENR_N"/>
</dbReference>
<evidence type="ECO:0000259" key="4">
    <source>
        <dbReference type="PROSITE" id="PS50296"/>
    </source>
</evidence>
<organism evidence="5">
    <name type="scientific">Graphocephala atropunctata</name>
    <dbReference type="NCBI Taxonomy" id="36148"/>
    <lineage>
        <taxon>Eukaryota</taxon>
        <taxon>Metazoa</taxon>
        <taxon>Ecdysozoa</taxon>
        <taxon>Arthropoda</taxon>
        <taxon>Hexapoda</taxon>
        <taxon>Insecta</taxon>
        <taxon>Pterygota</taxon>
        <taxon>Neoptera</taxon>
        <taxon>Paraneoptera</taxon>
        <taxon>Hemiptera</taxon>
        <taxon>Auchenorrhyncha</taxon>
        <taxon>Membracoidea</taxon>
        <taxon>Cicadellidae</taxon>
        <taxon>Cicadellinae</taxon>
        <taxon>Cicadellini</taxon>
        <taxon>Graphocephala</taxon>
    </lineage>
</organism>
<dbReference type="InterPro" id="IPR036877">
    <property type="entry name" value="SUI1_dom_sf"/>
</dbReference>
<evidence type="ECO:0000313" key="5">
    <source>
        <dbReference type="EMBL" id="JAT34925.1"/>
    </source>
</evidence>
<dbReference type="InterPro" id="IPR001950">
    <property type="entry name" value="SUI1"/>
</dbReference>
<dbReference type="Pfam" id="PF21023">
    <property type="entry name" value="DENR_N"/>
    <property type="match status" value="1"/>
</dbReference>